<evidence type="ECO:0000256" key="5">
    <source>
        <dbReference type="RuleBase" id="RU367072"/>
    </source>
</evidence>
<evidence type="ECO:0000256" key="2">
    <source>
        <dbReference type="ARBA" id="ARBA00009340"/>
    </source>
</evidence>
<comment type="subcellular location">
    <subcellularLocation>
        <location evidence="5">Cytoplasm</location>
        <location evidence="5">Cytoskeleton</location>
        <location evidence="5">Spindle</location>
    </subcellularLocation>
    <subcellularLocation>
        <location evidence="1 5">Nucleus</location>
    </subcellularLocation>
</comment>
<proteinExistence type="inferred from homology"/>
<feature type="domain" description="MMS19 C-terminal" evidence="6">
    <location>
        <begin position="591"/>
        <end position="957"/>
    </location>
</feature>
<dbReference type="Gene3D" id="1.25.10.10">
    <property type="entry name" value="Leucine-rich Repeat Variant"/>
    <property type="match status" value="2"/>
</dbReference>
<dbReference type="Pfam" id="PF12460">
    <property type="entry name" value="MMS19_C"/>
    <property type="match status" value="1"/>
</dbReference>
<dbReference type="GO" id="GO:0051604">
    <property type="term" value="P:protein maturation"/>
    <property type="evidence" value="ECO:0007669"/>
    <property type="project" value="UniProtKB-UniRule"/>
</dbReference>
<evidence type="ECO:0000256" key="4">
    <source>
        <dbReference type="ARBA" id="ARBA00023242"/>
    </source>
</evidence>
<keyword evidence="5" id="KW-0227">DNA damage</keyword>
<sequence>MATSMEHEIERYLLGDPLEASKVIASEINKSNAKFISFIESLEASLTNTDNVTRGRATHMIGDVVEMLPPSFLSQEQGDMVTKFLLAKLKDHHSVQPHALQSLAVLTSRCSPLGDETAKDICLTIFREVQNQTLSHADRGATYRVLQNLLGASTQALSDLGGDFVIGFIQQMDAEKDPRNLLICFNCAQFICSNFSLGPFTEEMFEILGCYFPVDFVPPPNNPHGITKEELVIALRKCFGATPQFAEYSIPLLLEKMTSDLQSARLDSFFTLAECAPVYGMNGLTRFLGSINSTAKREVLMNISSALVEAANNAVTEVYKAVVSPTTQTNKSISDVSENIVELYQDVGKFLEGTDLKKSCLAFSLCRAVASSSTFAMGIMLPLVLPSLISCCHKHTQVSEQLAFVKELNRFLSVIYDHKGNTGVLAPLQLLMKSACAVFEQLLKLTSSDLQREAIKGLRLVSTPRITTDEEQVQSLLHLLIIKSLAVQSSDLRSEVLSSLRVILEEEPKLSEQAIKSLIEQTDQDNFLLASDALVYTVVNTKSFTEVNNFFLKTMSENILALAEKSGNLLSCARAMKQLLLQISKTEIFAQVETSTALPLISLSIQASEQWTEESSKTCQALMSCFRDAFSVFGQFMAKSDVTSFWDKMALLFLEGEIQNHDFTENLKNIQPLQSESPWQQTRLVALMEGLVISANIQALVERREQFFETAYVLALQSQDEFTHLSACKCVAAIMNKAPIGSQIQWFLEPIVDKLKRALASENTLPGRLRAVQLWLWLTKAMECRGHSATTILSSHLISLLDDPDLGPEVGRRLSMVVEDMDDIFSAQNHSIITPLYKQRFFSLNLKALVNGYENAVSKEVKQNYLLAVSGIVSRLPLQVTKPHLNQLMPLLMLALKDSKNPNLGAILSTLSVAGASAPQTVTSNMDSLVPQLLDLSIRSGDMKVRIAALECLEQLTGLSSHVLVPHQTKVVRELKQALDDKKRLVRRQAAETRSAWILLQPETKS</sequence>
<dbReference type="Pfam" id="PF14500">
    <property type="entry name" value="MMS19_N"/>
    <property type="match status" value="1"/>
</dbReference>
<dbReference type="InterPro" id="IPR039920">
    <property type="entry name" value="MMS19"/>
</dbReference>
<keyword evidence="9" id="KW-1185">Reference proteome</keyword>
<dbReference type="GO" id="GO:0005819">
    <property type="term" value="C:spindle"/>
    <property type="evidence" value="ECO:0007669"/>
    <property type="project" value="UniProtKB-SubCell"/>
</dbReference>
<dbReference type="AlphaFoldDB" id="A0AAE1CXG2"/>
<evidence type="ECO:0000256" key="1">
    <source>
        <dbReference type="ARBA" id="ARBA00004123"/>
    </source>
</evidence>
<keyword evidence="5" id="KW-0234">DNA repair</keyword>
<dbReference type="SUPFAM" id="SSF48371">
    <property type="entry name" value="ARM repeat"/>
    <property type="match status" value="1"/>
</dbReference>
<accession>A0AAE1CXG2</accession>
<keyword evidence="5" id="KW-0206">Cytoskeleton</keyword>
<dbReference type="InterPro" id="IPR016024">
    <property type="entry name" value="ARM-type_fold"/>
</dbReference>
<dbReference type="GO" id="GO:0005634">
    <property type="term" value="C:nucleus"/>
    <property type="evidence" value="ECO:0007669"/>
    <property type="project" value="UniProtKB-SubCell"/>
</dbReference>
<comment type="similarity">
    <text evidence="2 5">Belongs to the MET18/MMS19 family.</text>
</comment>
<feature type="domain" description="MMS19 N-terminal" evidence="7">
    <location>
        <begin position="39"/>
        <end position="300"/>
    </location>
</feature>
<dbReference type="InterPro" id="IPR029240">
    <property type="entry name" value="MMS19_N"/>
</dbReference>
<comment type="caution">
    <text evidence="8">The sequence shown here is derived from an EMBL/GenBank/DDBJ whole genome shotgun (WGS) entry which is preliminary data.</text>
</comment>
<protein>
    <recommendedName>
        <fullName evidence="5">MMS19 nucleotide excision repair protein</fullName>
    </recommendedName>
</protein>
<gene>
    <name evidence="8" type="ORF">RRG08_063975</name>
</gene>
<dbReference type="GO" id="GO:0006281">
    <property type="term" value="P:DNA repair"/>
    <property type="evidence" value="ECO:0007669"/>
    <property type="project" value="UniProtKB-UniRule"/>
</dbReference>
<evidence type="ECO:0000313" key="8">
    <source>
        <dbReference type="EMBL" id="KAK3743113.1"/>
    </source>
</evidence>
<dbReference type="EMBL" id="JAWDGP010006323">
    <property type="protein sequence ID" value="KAK3743113.1"/>
    <property type="molecule type" value="Genomic_DNA"/>
</dbReference>
<keyword evidence="3" id="KW-0677">Repeat</keyword>
<comment type="subunit">
    <text evidence="5">Component of the CIA complex.</text>
</comment>
<dbReference type="InterPro" id="IPR024687">
    <property type="entry name" value="MMS19_C"/>
</dbReference>
<dbReference type="PANTHER" id="PTHR12891:SF0">
    <property type="entry name" value="MMS19 NUCLEOTIDE EXCISION REPAIR PROTEIN HOMOLOG"/>
    <property type="match status" value="1"/>
</dbReference>
<name>A0AAE1CXG2_9GAST</name>
<dbReference type="GO" id="GO:0097361">
    <property type="term" value="C:cytosolic [4Fe-4S] assembly targeting complex"/>
    <property type="evidence" value="ECO:0007669"/>
    <property type="project" value="UniProtKB-UniRule"/>
</dbReference>
<evidence type="ECO:0000259" key="6">
    <source>
        <dbReference type="Pfam" id="PF12460"/>
    </source>
</evidence>
<keyword evidence="4 5" id="KW-0539">Nucleus</keyword>
<comment type="function">
    <text evidence="5">Key component of the cytosolic iron-sulfur protein assembly (CIA) complex, a multiprotein complex that mediates the incorporation of iron-sulfur cluster into apoproteins specifically involved in DNA metabolism and genomic integrity. In the CIA complex, MMS19 acts as an adapter between early-acting CIA components and a subset of cellular target iron-sulfur proteins.</text>
</comment>
<reference evidence="8" key="1">
    <citation type="journal article" date="2023" name="G3 (Bethesda)">
        <title>A reference genome for the long-term kleptoplast-retaining sea slug Elysia crispata morphotype clarki.</title>
        <authorList>
            <person name="Eastman K.E."/>
            <person name="Pendleton A.L."/>
            <person name="Shaikh M.A."/>
            <person name="Suttiyut T."/>
            <person name="Ogas R."/>
            <person name="Tomko P."/>
            <person name="Gavelis G."/>
            <person name="Widhalm J.R."/>
            <person name="Wisecaver J.H."/>
        </authorList>
    </citation>
    <scope>NUCLEOTIDE SEQUENCE</scope>
    <source>
        <strain evidence="8">ECLA1</strain>
    </source>
</reference>
<keyword evidence="5" id="KW-0963">Cytoplasm</keyword>
<dbReference type="Proteomes" id="UP001283361">
    <property type="component" value="Unassembled WGS sequence"/>
</dbReference>
<evidence type="ECO:0000256" key="3">
    <source>
        <dbReference type="ARBA" id="ARBA00022737"/>
    </source>
</evidence>
<dbReference type="GO" id="GO:0016226">
    <property type="term" value="P:iron-sulfur cluster assembly"/>
    <property type="evidence" value="ECO:0007669"/>
    <property type="project" value="UniProtKB-UniRule"/>
</dbReference>
<organism evidence="8 9">
    <name type="scientific">Elysia crispata</name>
    <name type="common">lettuce slug</name>
    <dbReference type="NCBI Taxonomy" id="231223"/>
    <lineage>
        <taxon>Eukaryota</taxon>
        <taxon>Metazoa</taxon>
        <taxon>Spiralia</taxon>
        <taxon>Lophotrochozoa</taxon>
        <taxon>Mollusca</taxon>
        <taxon>Gastropoda</taxon>
        <taxon>Heterobranchia</taxon>
        <taxon>Euthyneura</taxon>
        <taxon>Panpulmonata</taxon>
        <taxon>Sacoglossa</taxon>
        <taxon>Placobranchoidea</taxon>
        <taxon>Plakobranchidae</taxon>
        <taxon>Elysia</taxon>
    </lineage>
</organism>
<dbReference type="PANTHER" id="PTHR12891">
    <property type="entry name" value="DNA REPAIR/TRANSCRIPTION PROTEIN MET18/MMS19"/>
    <property type="match status" value="1"/>
</dbReference>
<evidence type="ECO:0000313" key="9">
    <source>
        <dbReference type="Proteomes" id="UP001283361"/>
    </source>
</evidence>
<dbReference type="InterPro" id="IPR011989">
    <property type="entry name" value="ARM-like"/>
</dbReference>
<evidence type="ECO:0000259" key="7">
    <source>
        <dbReference type="Pfam" id="PF14500"/>
    </source>
</evidence>